<accession>A0A2P2DI96</accession>
<protein>
    <submittedName>
        <fullName evidence="1">Uncharacterized protein</fullName>
    </submittedName>
</protein>
<evidence type="ECO:0000313" key="1">
    <source>
        <dbReference type="EMBL" id="GBF44355.1"/>
    </source>
</evidence>
<name>A0A2P2DI96_9LEPT</name>
<dbReference type="AlphaFoldDB" id="A0A2P2DI96"/>
<keyword evidence="2" id="KW-1185">Reference proteome</keyword>
<proteinExistence type="predicted"/>
<gene>
    <name evidence="1" type="ORF">LPTSP2_36580</name>
</gene>
<dbReference type="EMBL" id="BFAZ01000011">
    <property type="protein sequence ID" value="GBF44355.1"/>
    <property type="molecule type" value="Genomic_DNA"/>
</dbReference>
<comment type="caution">
    <text evidence="1">The sequence shown here is derived from an EMBL/GenBank/DDBJ whole genome shotgun (WGS) entry which is preliminary data.</text>
</comment>
<evidence type="ECO:0000313" key="2">
    <source>
        <dbReference type="Proteomes" id="UP000245206"/>
    </source>
</evidence>
<organism evidence="1 2">
    <name type="scientific">Leptospira ellinghausenii</name>
    <dbReference type="NCBI Taxonomy" id="1917822"/>
    <lineage>
        <taxon>Bacteria</taxon>
        <taxon>Pseudomonadati</taxon>
        <taxon>Spirochaetota</taxon>
        <taxon>Spirochaetia</taxon>
        <taxon>Leptospirales</taxon>
        <taxon>Leptospiraceae</taxon>
        <taxon>Leptospira</taxon>
    </lineage>
</organism>
<dbReference type="Proteomes" id="UP000245206">
    <property type="component" value="Unassembled WGS sequence"/>
</dbReference>
<reference evidence="2" key="1">
    <citation type="journal article" date="2019" name="Microbiol. Immunol.">
        <title>Molecular and phenotypic characterization of Leptospira johnsonii sp. nov., Leptospira ellinghausenii sp. nov. and Leptospira ryugenii sp. nov. isolated from soil and water in Japan.</title>
        <authorList>
            <person name="Masuzawa T."/>
            <person name="Saito M."/>
            <person name="Nakao R."/>
            <person name="Nikaido Y."/>
            <person name="Matsumoto M."/>
            <person name="Ogawa M."/>
            <person name="Yokoyama M."/>
            <person name="Hidaka Y."/>
            <person name="Tomita J."/>
            <person name="Sakakibara K."/>
            <person name="Suzuki K."/>
            <person name="Yasuda S."/>
            <person name="Sato H."/>
            <person name="Yamaguchi M."/>
            <person name="Yoshida S.I."/>
            <person name="Koizumi N."/>
            <person name="Kawamura Y."/>
        </authorList>
    </citation>
    <scope>NUCLEOTIDE SEQUENCE [LARGE SCALE GENOMIC DNA]</scope>
    <source>
        <strain evidence="2">E18</strain>
    </source>
</reference>
<sequence length="309" mass="35734">MTIRSDHSYKVSQLNKSLCWGGKFNVQYVASVNGGASDDVKKGVNKAIALCENNMVDRIDITIERSTDDESLNYGSFIFSLFLVPLLESSGYQIKVVKNKFISKGTIVLSRNISPWYIFLIPNYFFGTSHEDLIFEEVLNHILEVEEQEKLYAIEKNRPTVSSEKKFRNVFRECSFDLYECAMNEAIKHRLKIAIQIEKKDNKIISDLAELRERLNTKEKNFAHGCFCRTNPDPNLFSKCPVESDFDSICEDNYNCNQLKPGDNSCGITFWNQLIKLEKKLKDGKFNDYYLKEKIKEQLAIMHLKIIIN</sequence>